<dbReference type="InterPro" id="IPR020422">
    <property type="entry name" value="TYR_PHOSPHATASE_DUAL_dom"/>
</dbReference>
<organism evidence="3 4">
    <name type="scientific">Lichtheimia ornata</name>
    <dbReference type="NCBI Taxonomy" id="688661"/>
    <lineage>
        <taxon>Eukaryota</taxon>
        <taxon>Fungi</taxon>
        <taxon>Fungi incertae sedis</taxon>
        <taxon>Mucoromycota</taxon>
        <taxon>Mucoromycotina</taxon>
        <taxon>Mucoromycetes</taxon>
        <taxon>Mucorales</taxon>
        <taxon>Lichtheimiaceae</taxon>
        <taxon>Lichtheimia</taxon>
    </lineage>
</organism>
<evidence type="ECO:0000256" key="1">
    <source>
        <dbReference type="SAM" id="MobiDB-lite"/>
    </source>
</evidence>
<dbReference type="InterPro" id="IPR000340">
    <property type="entry name" value="Dual-sp_phosphatase_cat-dom"/>
</dbReference>
<feature type="region of interest" description="Disordered" evidence="1">
    <location>
        <begin position="1"/>
        <end position="46"/>
    </location>
</feature>
<feature type="compositionally biased region" description="Polar residues" evidence="1">
    <location>
        <begin position="1"/>
        <end position="28"/>
    </location>
</feature>
<dbReference type="InterPro" id="IPR000387">
    <property type="entry name" value="Tyr_Pase_dom"/>
</dbReference>
<feature type="domain" description="Tyrosine specific protein phosphatases" evidence="2">
    <location>
        <begin position="202"/>
        <end position="257"/>
    </location>
</feature>
<dbReference type="AlphaFoldDB" id="A0AAD7XU21"/>
<dbReference type="Gene3D" id="3.90.190.10">
    <property type="entry name" value="Protein tyrosine phosphatase superfamily"/>
    <property type="match status" value="1"/>
</dbReference>
<dbReference type="InterPro" id="IPR003595">
    <property type="entry name" value="Tyr_Pase_cat"/>
</dbReference>
<reference evidence="3 4" key="1">
    <citation type="submission" date="2023-03" db="EMBL/GenBank/DDBJ databases">
        <title>Genome sequence of Lichtheimia ornata CBS 291.66.</title>
        <authorList>
            <person name="Mohabir J.T."/>
            <person name="Shea T.P."/>
            <person name="Kurbessoian T."/>
            <person name="Berby B."/>
            <person name="Fontaine J."/>
            <person name="Livny J."/>
            <person name="Gnirke A."/>
            <person name="Stajich J.E."/>
            <person name="Cuomo C.A."/>
        </authorList>
    </citation>
    <scope>NUCLEOTIDE SEQUENCE [LARGE SCALE GENOMIC DNA]</scope>
    <source>
        <strain evidence="3">CBS 291.66</strain>
    </source>
</reference>
<evidence type="ECO:0000313" key="3">
    <source>
        <dbReference type="EMBL" id="KAJ8654455.1"/>
    </source>
</evidence>
<keyword evidence="4" id="KW-1185">Reference proteome</keyword>
<dbReference type="Proteomes" id="UP001234581">
    <property type="component" value="Unassembled WGS sequence"/>
</dbReference>
<dbReference type="SMART" id="SM00404">
    <property type="entry name" value="PTPc_motif"/>
    <property type="match status" value="1"/>
</dbReference>
<gene>
    <name evidence="3" type="ORF">O0I10_009896</name>
</gene>
<evidence type="ECO:0000313" key="4">
    <source>
        <dbReference type="Proteomes" id="UP001234581"/>
    </source>
</evidence>
<comment type="caution">
    <text evidence="3">The sequence shown here is derived from an EMBL/GenBank/DDBJ whole genome shotgun (WGS) entry which is preliminary data.</text>
</comment>
<dbReference type="EMBL" id="JARTCD010000061">
    <property type="protein sequence ID" value="KAJ8654455.1"/>
    <property type="molecule type" value="Genomic_DNA"/>
</dbReference>
<dbReference type="SUPFAM" id="SSF52799">
    <property type="entry name" value="(Phosphotyrosine protein) phosphatases II"/>
    <property type="match status" value="1"/>
</dbReference>
<dbReference type="GeneID" id="83217301"/>
<dbReference type="PANTHER" id="PTHR23339">
    <property type="entry name" value="TYROSINE SPECIFIC PROTEIN PHOSPHATASE AND DUAL SPECIFICITY PROTEIN PHOSPHATASE"/>
    <property type="match status" value="1"/>
</dbReference>
<dbReference type="InterPro" id="IPR050561">
    <property type="entry name" value="PTP"/>
</dbReference>
<feature type="compositionally biased region" description="Low complexity" evidence="1">
    <location>
        <begin position="29"/>
        <end position="40"/>
    </location>
</feature>
<dbReference type="PROSITE" id="PS50056">
    <property type="entry name" value="TYR_PHOSPHATASE_2"/>
    <property type="match status" value="1"/>
</dbReference>
<sequence length="368" mass="41204">MSTTDSLPPPLGSTSPEPVTPSVKSHSMPSTTTATTTPTSNFRITPKTSITHPINISWIVPDEYLPFLSLCELPDDIDLYDLTDPCLEQQLTPQLARAQHATDQVSRPVIGNLALSSCPGKKVRLTGPTRGRAAINRDLDLDFSRMKSFGITTLVCCLDDMELDYLGAPWPRYLEAATQNGMRVIRLPMIEGSCPETIQEMDAVIHMVNETIHKGENVLTHCRGGVGRAGVFACCWLLSNLYCLSAERAIRYVRIRRSPKAIETMRQAEFIIHYSQYVVDAMERKQTHRHYYQSKMLHPSAPVSPTHVDIQSLSLEQPQPLRMSHTDYTLTVPSLSDISNLERSMRIGDQDELIDDVIRPLSTPPQHQ</sequence>
<accession>A0AAD7XU21</accession>
<evidence type="ECO:0000259" key="2">
    <source>
        <dbReference type="PROSITE" id="PS50056"/>
    </source>
</evidence>
<name>A0AAD7XU21_9FUNG</name>
<dbReference type="InterPro" id="IPR029021">
    <property type="entry name" value="Prot-tyrosine_phosphatase-like"/>
</dbReference>
<protein>
    <recommendedName>
        <fullName evidence="2">Tyrosine specific protein phosphatases domain-containing protein</fullName>
    </recommendedName>
</protein>
<dbReference type="FunFam" id="3.90.190.10:FF:000157">
    <property type="entry name" value="Protein-tyrosine phosphatase"/>
    <property type="match status" value="1"/>
</dbReference>
<proteinExistence type="predicted"/>
<dbReference type="SMART" id="SM00195">
    <property type="entry name" value="DSPc"/>
    <property type="match status" value="1"/>
</dbReference>
<dbReference type="Pfam" id="PF00782">
    <property type="entry name" value="DSPc"/>
    <property type="match status" value="1"/>
</dbReference>
<dbReference type="GO" id="GO:0140096">
    <property type="term" value="F:catalytic activity, acting on a protein"/>
    <property type="evidence" value="ECO:0007669"/>
    <property type="project" value="UniProtKB-ARBA"/>
</dbReference>
<dbReference type="RefSeq" id="XP_058339369.1">
    <property type="nucleotide sequence ID" value="XM_058489882.1"/>
</dbReference>